<dbReference type="Proteomes" id="UP000661691">
    <property type="component" value="Unassembled WGS sequence"/>
</dbReference>
<accession>A0A926N9G7</accession>
<comment type="caution">
    <text evidence="1">The sequence shown here is derived from an EMBL/GenBank/DDBJ whole genome shotgun (WGS) entry which is preliminary data.</text>
</comment>
<dbReference type="AlphaFoldDB" id="A0A926N9G7"/>
<organism evidence="1 2">
    <name type="scientific">Polycladospora coralii</name>
    <dbReference type="NCBI Taxonomy" id="2771432"/>
    <lineage>
        <taxon>Bacteria</taxon>
        <taxon>Bacillati</taxon>
        <taxon>Bacillota</taxon>
        <taxon>Bacilli</taxon>
        <taxon>Bacillales</taxon>
        <taxon>Thermoactinomycetaceae</taxon>
        <taxon>Polycladospora</taxon>
    </lineage>
</organism>
<proteinExistence type="predicted"/>
<sequence length="89" mass="9871">MFRTVSIRFIVSVNPVVDANSQFDSRYGISINGQTPTLDATYFNETNDLSYSKAIITQVIGETFKDISSETQEGLSPLFRSEDEGSLLP</sequence>
<evidence type="ECO:0000313" key="1">
    <source>
        <dbReference type="EMBL" id="MBD1372636.1"/>
    </source>
</evidence>
<reference evidence="1" key="1">
    <citation type="submission" date="2020-09" db="EMBL/GenBank/DDBJ databases">
        <title>A novel bacterium of genus Hazenella, isolated from South China Sea.</title>
        <authorList>
            <person name="Huang H."/>
            <person name="Mo K."/>
            <person name="Hu Y."/>
        </authorList>
    </citation>
    <scope>NUCLEOTIDE SEQUENCE</scope>
    <source>
        <strain evidence="1">IB182357</strain>
    </source>
</reference>
<keyword evidence="2" id="KW-1185">Reference proteome</keyword>
<evidence type="ECO:0000313" key="2">
    <source>
        <dbReference type="Proteomes" id="UP000661691"/>
    </source>
</evidence>
<dbReference type="EMBL" id="JACXAH010000012">
    <property type="protein sequence ID" value="MBD1372636.1"/>
    <property type="molecule type" value="Genomic_DNA"/>
</dbReference>
<name>A0A926N9G7_9BACL</name>
<dbReference type="RefSeq" id="WP_191142062.1">
    <property type="nucleotide sequence ID" value="NZ_JACXAH010000012.1"/>
</dbReference>
<protein>
    <submittedName>
        <fullName evidence="1">Uncharacterized protein</fullName>
    </submittedName>
</protein>
<gene>
    <name evidence="1" type="ORF">IC620_09745</name>
</gene>